<protein>
    <recommendedName>
        <fullName evidence="3">F-box domain-containing protein</fullName>
    </recommendedName>
</protein>
<dbReference type="RefSeq" id="XP_060333510.1">
    <property type="nucleotide sequence ID" value="XM_060467812.1"/>
</dbReference>
<evidence type="ECO:0008006" key="3">
    <source>
        <dbReference type="Google" id="ProtNLM"/>
    </source>
</evidence>
<dbReference type="GeneID" id="85351360"/>
<organism evidence="1 2">
    <name type="scientific">Armillaria tabescens</name>
    <name type="common">Ringless honey mushroom</name>
    <name type="synonym">Agaricus tabescens</name>
    <dbReference type="NCBI Taxonomy" id="1929756"/>
    <lineage>
        <taxon>Eukaryota</taxon>
        <taxon>Fungi</taxon>
        <taxon>Dikarya</taxon>
        <taxon>Basidiomycota</taxon>
        <taxon>Agaricomycotina</taxon>
        <taxon>Agaricomycetes</taxon>
        <taxon>Agaricomycetidae</taxon>
        <taxon>Agaricales</taxon>
        <taxon>Marasmiineae</taxon>
        <taxon>Physalacriaceae</taxon>
        <taxon>Desarmillaria</taxon>
    </lineage>
</organism>
<dbReference type="AlphaFoldDB" id="A0AA39TJY9"/>
<evidence type="ECO:0000313" key="2">
    <source>
        <dbReference type="Proteomes" id="UP001175211"/>
    </source>
</evidence>
<proteinExistence type="predicted"/>
<reference evidence="1" key="1">
    <citation type="submission" date="2023-06" db="EMBL/GenBank/DDBJ databases">
        <authorList>
            <consortium name="Lawrence Berkeley National Laboratory"/>
            <person name="Ahrendt S."/>
            <person name="Sahu N."/>
            <person name="Indic B."/>
            <person name="Wong-Bajracharya J."/>
            <person name="Merenyi Z."/>
            <person name="Ke H.-M."/>
            <person name="Monk M."/>
            <person name="Kocsube S."/>
            <person name="Drula E."/>
            <person name="Lipzen A."/>
            <person name="Balint B."/>
            <person name="Henrissat B."/>
            <person name="Andreopoulos B."/>
            <person name="Martin F.M."/>
            <person name="Harder C.B."/>
            <person name="Rigling D."/>
            <person name="Ford K.L."/>
            <person name="Foster G.D."/>
            <person name="Pangilinan J."/>
            <person name="Papanicolaou A."/>
            <person name="Barry K."/>
            <person name="LaButti K."/>
            <person name="Viragh M."/>
            <person name="Koriabine M."/>
            <person name="Yan M."/>
            <person name="Riley R."/>
            <person name="Champramary S."/>
            <person name="Plett K.L."/>
            <person name="Tsai I.J."/>
            <person name="Slot J."/>
            <person name="Sipos G."/>
            <person name="Plett J."/>
            <person name="Nagy L.G."/>
            <person name="Grigoriev I.V."/>
        </authorList>
    </citation>
    <scope>NUCLEOTIDE SEQUENCE</scope>
    <source>
        <strain evidence="1">CCBAS 213</strain>
    </source>
</reference>
<evidence type="ECO:0000313" key="1">
    <source>
        <dbReference type="EMBL" id="KAK0461772.1"/>
    </source>
</evidence>
<comment type="caution">
    <text evidence="1">The sequence shown here is derived from an EMBL/GenBank/DDBJ whole genome shotgun (WGS) entry which is preliminary data.</text>
</comment>
<dbReference type="EMBL" id="JAUEPS010000010">
    <property type="protein sequence ID" value="KAK0461772.1"/>
    <property type="molecule type" value="Genomic_DNA"/>
</dbReference>
<accession>A0AA39TJY9</accession>
<gene>
    <name evidence="1" type="ORF">EV420DRAFT_127413</name>
</gene>
<name>A0AA39TJY9_ARMTA</name>
<sequence length="398" mass="44838">MDSLPQELLDVIVDKLSQDRESLCALHSVSRSFKSRVQGHLFRSIRLPDESHFHSFLELCTTSPNILDLVRELQVTVSINPLSQHDASQALANRSLPNLRSLHIYGGRSINPRHPSRVNMHGIPPTLLTYPITSLTLENLNISSARHLRDILRSFPALQTLVMNQVRVCVSKPSAPGPVSEATEPEQSGPLIENLSISFSISNLCDVNTLLKADGKPFVLRRLRKLSYSWLRNWHGIRDLQLLLPETRGTLQELRLRHKNVIYGKRHGSGDIVDFSQVPCVIFEPPWDSDYQIIGLEWFAECLKPQGDGPARISQLCLSLHVLDFEDLSNSYKLVCCSLDRALAAQRFVSLKNFDISIVAVDHQLEDQPNWPELELAILSAFPILHEQKKVTVQIAAP</sequence>
<dbReference type="Proteomes" id="UP001175211">
    <property type="component" value="Unassembled WGS sequence"/>
</dbReference>
<keyword evidence="2" id="KW-1185">Reference proteome</keyword>